<keyword evidence="4 6" id="KW-0694">RNA-binding</keyword>
<keyword evidence="9" id="KW-1185">Reference proteome</keyword>
<keyword evidence="3 6" id="KW-0698">rRNA processing</keyword>
<comment type="function">
    <text evidence="6">Plays a role in the recruitment of the exosome to pre-rRNA to mediate the 3'-5' end processing of the 5.8S rRNA.</text>
</comment>
<dbReference type="InterPro" id="IPR007146">
    <property type="entry name" value="Sas10/Utp3/C1D"/>
</dbReference>
<evidence type="ECO:0000256" key="4">
    <source>
        <dbReference type="ARBA" id="ARBA00022884"/>
    </source>
</evidence>
<evidence type="ECO:0000256" key="3">
    <source>
        <dbReference type="ARBA" id="ARBA00022552"/>
    </source>
</evidence>
<keyword evidence="6" id="KW-0963">Cytoplasm</keyword>
<dbReference type="GO" id="GO:0010468">
    <property type="term" value="P:regulation of gene expression"/>
    <property type="evidence" value="ECO:0007669"/>
    <property type="project" value="TreeGrafter"/>
</dbReference>
<evidence type="ECO:0000256" key="5">
    <source>
        <dbReference type="ARBA" id="ARBA00023242"/>
    </source>
</evidence>
<feature type="region of interest" description="Disordered" evidence="7">
    <location>
        <begin position="1"/>
        <end position="20"/>
    </location>
</feature>
<evidence type="ECO:0000313" key="8">
    <source>
        <dbReference type="Ensembl" id="ENSEBUP00000010687.1"/>
    </source>
</evidence>
<evidence type="ECO:0000256" key="2">
    <source>
        <dbReference type="ARBA" id="ARBA00015212"/>
    </source>
</evidence>
<evidence type="ECO:0000313" key="9">
    <source>
        <dbReference type="Proteomes" id="UP000694388"/>
    </source>
</evidence>
<comment type="subunit">
    <text evidence="6">Monomer and homodimer.</text>
</comment>
<evidence type="ECO:0000256" key="6">
    <source>
        <dbReference type="RuleBase" id="RU368003"/>
    </source>
</evidence>
<proteinExistence type="inferred from homology"/>
<dbReference type="GO" id="GO:0005730">
    <property type="term" value="C:nucleolus"/>
    <property type="evidence" value="ECO:0007669"/>
    <property type="project" value="UniProtKB-SubCell"/>
</dbReference>
<keyword evidence="6" id="KW-0238">DNA-binding</keyword>
<evidence type="ECO:0000256" key="1">
    <source>
        <dbReference type="ARBA" id="ARBA00009154"/>
    </source>
</evidence>
<reference evidence="8" key="1">
    <citation type="submission" date="2025-08" db="UniProtKB">
        <authorList>
            <consortium name="Ensembl"/>
        </authorList>
    </citation>
    <scope>IDENTIFICATION</scope>
</reference>
<dbReference type="GeneTree" id="ENSGT00390000015405"/>
<dbReference type="AlphaFoldDB" id="A0A8C4Q6F4"/>
<dbReference type="PANTHER" id="PTHR15341:SF3">
    <property type="entry name" value="NUCLEAR NUCLEIC ACID-BINDING PROTEIN C1D"/>
    <property type="match status" value="1"/>
</dbReference>
<reference evidence="8" key="2">
    <citation type="submission" date="2025-09" db="UniProtKB">
        <authorList>
            <consortium name="Ensembl"/>
        </authorList>
    </citation>
    <scope>IDENTIFICATION</scope>
</reference>
<organism evidence="8 9">
    <name type="scientific">Eptatretus burgeri</name>
    <name type="common">Inshore hagfish</name>
    <dbReference type="NCBI Taxonomy" id="7764"/>
    <lineage>
        <taxon>Eukaryota</taxon>
        <taxon>Metazoa</taxon>
        <taxon>Chordata</taxon>
        <taxon>Craniata</taxon>
        <taxon>Vertebrata</taxon>
        <taxon>Cyclostomata</taxon>
        <taxon>Myxini</taxon>
        <taxon>Myxiniformes</taxon>
        <taxon>Myxinidae</taxon>
        <taxon>Eptatretinae</taxon>
        <taxon>Eptatretus</taxon>
    </lineage>
</organism>
<keyword evidence="5 6" id="KW-0539">Nucleus</keyword>
<comment type="similarity">
    <text evidence="1 6">Belongs to the C1D family.</text>
</comment>
<evidence type="ECO:0000256" key="7">
    <source>
        <dbReference type="SAM" id="MobiDB-lite"/>
    </source>
</evidence>
<dbReference type="GO" id="GO:0000460">
    <property type="term" value="P:maturation of 5.8S rRNA"/>
    <property type="evidence" value="ECO:0007669"/>
    <property type="project" value="TreeGrafter"/>
</dbReference>
<dbReference type="GO" id="GO:0003677">
    <property type="term" value="F:DNA binding"/>
    <property type="evidence" value="ECO:0007669"/>
    <property type="project" value="UniProtKB-KW"/>
</dbReference>
<dbReference type="Ensembl" id="ENSEBUT00000011238.1">
    <property type="protein sequence ID" value="ENSEBUP00000010687.1"/>
    <property type="gene ID" value="ENSEBUG00000006874.1"/>
</dbReference>
<name>A0A8C4Q6F4_EPTBU</name>
<accession>A0A8C4Q6F4</accession>
<dbReference type="Proteomes" id="UP000694388">
    <property type="component" value="Unplaced"/>
</dbReference>
<dbReference type="OMA" id="KLMSMPR"/>
<dbReference type="GO" id="GO:0005737">
    <property type="term" value="C:cytoplasm"/>
    <property type="evidence" value="ECO:0007669"/>
    <property type="project" value="UniProtKB-SubCell"/>
</dbReference>
<dbReference type="InterPro" id="IPR011082">
    <property type="entry name" value="Exosome-assoc_fac/DNA_repair"/>
</dbReference>
<dbReference type="GO" id="GO:0000178">
    <property type="term" value="C:exosome (RNase complex)"/>
    <property type="evidence" value="ECO:0007669"/>
    <property type="project" value="TreeGrafter"/>
</dbReference>
<dbReference type="PANTHER" id="PTHR15341">
    <property type="entry name" value="SUN-COR STEROID HORMONE RECEPTOR CO-REPRESSOR"/>
    <property type="match status" value="1"/>
</dbReference>
<dbReference type="GO" id="GO:0003723">
    <property type="term" value="F:RNA binding"/>
    <property type="evidence" value="ECO:0007669"/>
    <property type="project" value="UniProtKB-UniRule"/>
</dbReference>
<comment type="subcellular location">
    <subcellularLocation>
        <location evidence="6">Cytoplasm</location>
    </subcellularLocation>
    <subcellularLocation>
        <location evidence="6">Nucleus</location>
        <location evidence="6">Nucleolus</location>
    </subcellularLocation>
</comment>
<sequence length="159" mass="18000">LQGEPGRGSTNKSDGDVDGAYPSEIRGQMIAFEKSLTAVDEALEPFVALTRDEVQHKLEPLEQAKVQMVSAFAINSLFWMYLVTQGVDPKEHPIKQELDRVRTYMNKVKAFEEKSKAAKLDAKAASRFIKHALWQPKNEGNCNSPERYTCVTLFVRLKR</sequence>
<protein>
    <recommendedName>
        <fullName evidence="2 6">Nuclear nucleic acid-binding protein C1D</fullName>
    </recommendedName>
</protein>
<dbReference type="Pfam" id="PF04000">
    <property type="entry name" value="Sas10_Utp3"/>
    <property type="match status" value="1"/>
</dbReference>